<evidence type="ECO:0000313" key="4">
    <source>
        <dbReference type="Proteomes" id="UP000182915"/>
    </source>
</evidence>
<dbReference type="Pfam" id="PF13333">
    <property type="entry name" value="rve_2"/>
    <property type="match status" value="1"/>
</dbReference>
<dbReference type="SUPFAM" id="SSF53098">
    <property type="entry name" value="Ribonuclease H-like"/>
    <property type="match status" value="1"/>
</dbReference>
<dbReference type="InterPro" id="IPR025948">
    <property type="entry name" value="HTH-like_dom"/>
</dbReference>
<sequence>MIAYIDAHRDQFGVEFICRVLRAAIPGFFTSRGYRDAKTRPRCDRALRDELLIAELATVHRANYSVYGVKKMQHAMIRRGWSIGREQTRRLMHLAGLRGVRRGKPVFTTITDPAAARPADLVNRQFATSAPNRLWVADITYVRTWQGFCYTAFVIDACTKRIVGWAVSPTMSTEDLPLQAFNHAVWQQNSDLSELIHHSDRGSQYLSLTYTERLLELDIAPSVGSRGDSYDNALAEAVNAAYKTELIYRGRRWRGVDDVELATAQWVAWYNQERLHEALGYLTPAEYETALTADSHHASQPAPALATA</sequence>
<keyword evidence="4" id="KW-1185">Reference proteome</keyword>
<dbReference type="Proteomes" id="UP000182915">
    <property type="component" value="Chromosome I"/>
</dbReference>
<dbReference type="PROSITE" id="PS50994">
    <property type="entry name" value="INTEGRASE"/>
    <property type="match status" value="1"/>
</dbReference>
<dbReference type="InterPro" id="IPR036397">
    <property type="entry name" value="RNaseH_sf"/>
</dbReference>
<dbReference type="NCBIfam" id="NF033516">
    <property type="entry name" value="transpos_IS3"/>
    <property type="match status" value="1"/>
</dbReference>
<organism evidence="3 4">
    <name type="scientific">Mycolicibacterium rutilum</name>
    <name type="common">Mycobacterium rutilum</name>
    <dbReference type="NCBI Taxonomy" id="370526"/>
    <lineage>
        <taxon>Bacteria</taxon>
        <taxon>Bacillati</taxon>
        <taxon>Actinomycetota</taxon>
        <taxon>Actinomycetes</taxon>
        <taxon>Mycobacteriales</taxon>
        <taxon>Mycobacteriaceae</taxon>
        <taxon>Mycolicibacterium</taxon>
    </lineage>
</organism>
<dbReference type="InterPro" id="IPR050900">
    <property type="entry name" value="Transposase_IS3/IS150/IS904"/>
</dbReference>
<name>A0A1H6KUE1_MYCRU</name>
<reference evidence="4" key="1">
    <citation type="submission" date="2016-10" db="EMBL/GenBank/DDBJ databases">
        <authorList>
            <person name="Varghese N."/>
            <person name="Submissions S."/>
        </authorList>
    </citation>
    <scope>NUCLEOTIDE SEQUENCE [LARGE SCALE GENOMIC DNA]</scope>
    <source>
        <strain evidence="4">DSM 45405</strain>
    </source>
</reference>
<dbReference type="GO" id="GO:0015074">
    <property type="term" value="P:DNA integration"/>
    <property type="evidence" value="ECO:0007669"/>
    <property type="project" value="InterPro"/>
</dbReference>
<dbReference type="AlphaFoldDB" id="A0A1H6KUE1"/>
<dbReference type="InterPro" id="IPR012337">
    <property type="entry name" value="RNaseH-like_sf"/>
</dbReference>
<accession>A0A1H6KUE1</accession>
<evidence type="ECO:0000256" key="1">
    <source>
        <dbReference type="ARBA" id="ARBA00002286"/>
    </source>
</evidence>
<dbReference type="STRING" id="370526.SAMN04489835_4222"/>
<protein>
    <submittedName>
        <fullName evidence="3">Transposase InsO and inactivated derivatives</fullName>
    </submittedName>
</protein>
<dbReference type="Pfam" id="PF00665">
    <property type="entry name" value="rve"/>
    <property type="match status" value="1"/>
</dbReference>
<gene>
    <name evidence="3" type="ORF">SAMN04489835_4222</name>
</gene>
<dbReference type="PANTHER" id="PTHR46889:SF5">
    <property type="entry name" value="INTEGRASE PROTEIN"/>
    <property type="match status" value="1"/>
</dbReference>
<dbReference type="EMBL" id="LT629971">
    <property type="protein sequence ID" value="SEH79514.1"/>
    <property type="molecule type" value="Genomic_DNA"/>
</dbReference>
<dbReference type="GO" id="GO:0003676">
    <property type="term" value="F:nucleic acid binding"/>
    <property type="evidence" value="ECO:0007669"/>
    <property type="project" value="InterPro"/>
</dbReference>
<dbReference type="InterPro" id="IPR048020">
    <property type="entry name" value="Transpos_IS3"/>
</dbReference>
<dbReference type="InterPro" id="IPR001584">
    <property type="entry name" value="Integrase_cat-core"/>
</dbReference>
<feature type="domain" description="Integrase catalytic" evidence="2">
    <location>
        <begin position="127"/>
        <end position="292"/>
    </location>
</feature>
<dbReference type="Gene3D" id="3.30.420.10">
    <property type="entry name" value="Ribonuclease H-like superfamily/Ribonuclease H"/>
    <property type="match status" value="1"/>
</dbReference>
<evidence type="ECO:0000259" key="2">
    <source>
        <dbReference type="PROSITE" id="PS50994"/>
    </source>
</evidence>
<evidence type="ECO:0000313" key="3">
    <source>
        <dbReference type="EMBL" id="SEH79514.1"/>
    </source>
</evidence>
<dbReference type="Pfam" id="PF13276">
    <property type="entry name" value="HTH_21"/>
    <property type="match status" value="1"/>
</dbReference>
<comment type="function">
    <text evidence="1">Involved in the transposition of the insertion sequence.</text>
</comment>
<dbReference type="PANTHER" id="PTHR46889">
    <property type="entry name" value="TRANSPOSASE INSF FOR INSERTION SEQUENCE IS3B-RELATED"/>
    <property type="match status" value="1"/>
</dbReference>
<proteinExistence type="predicted"/>